<dbReference type="Proteomes" id="UP001385951">
    <property type="component" value="Unassembled WGS sequence"/>
</dbReference>
<reference evidence="1 2" key="1">
    <citation type="submission" date="2022-09" db="EMBL/GenBank/DDBJ databases">
        <authorList>
            <person name="Palmer J.M."/>
        </authorList>
    </citation>
    <scope>NUCLEOTIDE SEQUENCE [LARGE SCALE GENOMIC DNA]</scope>
    <source>
        <strain evidence="1 2">DSM 7382</strain>
    </source>
</reference>
<gene>
    <name evidence="1" type="ORF">QCA50_013578</name>
</gene>
<organism evidence="1 2">
    <name type="scientific">Cerrena zonata</name>
    <dbReference type="NCBI Taxonomy" id="2478898"/>
    <lineage>
        <taxon>Eukaryota</taxon>
        <taxon>Fungi</taxon>
        <taxon>Dikarya</taxon>
        <taxon>Basidiomycota</taxon>
        <taxon>Agaricomycotina</taxon>
        <taxon>Agaricomycetes</taxon>
        <taxon>Polyporales</taxon>
        <taxon>Cerrenaceae</taxon>
        <taxon>Cerrena</taxon>
    </lineage>
</organism>
<name>A0AAW0FRA9_9APHY</name>
<proteinExistence type="predicted"/>
<evidence type="ECO:0000313" key="2">
    <source>
        <dbReference type="Proteomes" id="UP001385951"/>
    </source>
</evidence>
<sequence>MKASCRCCEINHIHSPFVHPIASNSSKIIYTHDLETSEGAVLNSSIVHRCILRYTAISLLRWGNWRFEVYLRYRSDCHDVAVGYVIPQLNARSEGSQRLTYSSTAVPISEWFPHPRNLNFR</sequence>
<protein>
    <submittedName>
        <fullName evidence="1">Uncharacterized protein</fullName>
    </submittedName>
</protein>
<keyword evidence="2" id="KW-1185">Reference proteome</keyword>
<evidence type="ECO:0000313" key="1">
    <source>
        <dbReference type="EMBL" id="KAK7683316.1"/>
    </source>
</evidence>
<accession>A0AAW0FRA9</accession>
<comment type="caution">
    <text evidence="1">The sequence shown here is derived from an EMBL/GenBank/DDBJ whole genome shotgun (WGS) entry which is preliminary data.</text>
</comment>
<dbReference type="EMBL" id="JASBNA010000031">
    <property type="protein sequence ID" value="KAK7683316.1"/>
    <property type="molecule type" value="Genomic_DNA"/>
</dbReference>
<dbReference type="AlphaFoldDB" id="A0AAW0FRA9"/>